<evidence type="ECO:0000313" key="3">
    <source>
        <dbReference type="Proteomes" id="UP000191171"/>
    </source>
</evidence>
<dbReference type="InterPro" id="IPR036634">
    <property type="entry name" value="PRD_sf"/>
</dbReference>
<evidence type="ECO:0000259" key="1">
    <source>
        <dbReference type="PROSITE" id="PS51372"/>
    </source>
</evidence>
<dbReference type="PROSITE" id="PS51372">
    <property type="entry name" value="PRD_2"/>
    <property type="match status" value="1"/>
</dbReference>
<feature type="domain" description="PRD" evidence="1">
    <location>
        <begin position="72"/>
        <end position="178"/>
    </location>
</feature>
<sequence length="180" mass="20738">KEYQIIATTGITDLNIQAPFIPLERFIDQNIEVILDQLLMESELEETEFISLDEESAKNTCVEFISDNFIFINGSKLIDPMWQFSTQISQTTGIGDEEYGFKINLVMHTAGMIERIIRNEPLTVEENELTNTTNDPLYSQLAASVVLLEDQIKVKVPIEEMYYLLRLVHNQLDKKEYTVP</sequence>
<feature type="non-terminal residue" evidence="2">
    <location>
        <position position="1"/>
    </location>
</feature>
<organism evidence="2 3">
    <name type="scientific">Enterococcus faecium</name>
    <name type="common">Streptococcus faecium</name>
    <dbReference type="NCBI Taxonomy" id="1352"/>
    <lineage>
        <taxon>Bacteria</taxon>
        <taxon>Bacillati</taxon>
        <taxon>Bacillota</taxon>
        <taxon>Bacilli</taxon>
        <taxon>Lactobacillales</taxon>
        <taxon>Enterococcaceae</taxon>
        <taxon>Enterococcus</taxon>
    </lineage>
</organism>
<dbReference type="GO" id="GO:0006355">
    <property type="term" value="P:regulation of DNA-templated transcription"/>
    <property type="evidence" value="ECO:0007669"/>
    <property type="project" value="InterPro"/>
</dbReference>
<comment type="caution">
    <text evidence="2">The sequence shown here is derived from an EMBL/GenBank/DDBJ whole genome shotgun (WGS) entry which is preliminary data.</text>
</comment>
<dbReference type="Pfam" id="PF00874">
    <property type="entry name" value="PRD"/>
    <property type="match status" value="1"/>
</dbReference>
<dbReference type="AlphaFoldDB" id="A0A1S8KGB5"/>
<protein>
    <submittedName>
        <fullName evidence="2">Transcription antiterminator BglG</fullName>
    </submittedName>
</protein>
<dbReference type="EMBL" id="MVGJ01000366">
    <property type="protein sequence ID" value="OOL78633.1"/>
    <property type="molecule type" value="Genomic_DNA"/>
</dbReference>
<name>A0A1S8KGB5_ENTFC</name>
<dbReference type="SUPFAM" id="SSF63520">
    <property type="entry name" value="PTS-regulatory domain, PRD"/>
    <property type="match status" value="1"/>
</dbReference>
<reference evidence="2 3" key="1">
    <citation type="submission" date="2017-02" db="EMBL/GenBank/DDBJ databases">
        <title>Clonality and virulence of isolates of VRE in Hematopoietic Stem Cell Transplanted (HSCT) patients.</title>
        <authorList>
            <person name="Marchi A.P."/>
            <person name="Martins R.C."/>
            <person name="Marie S.K."/>
            <person name="Levin A.S."/>
            <person name="Costa S.F."/>
        </authorList>
    </citation>
    <scope>NUCLEOTIDE SEQUENCE [LARGE SCALE GENOMIC DNA]</scope>
    <source>
        <strain evidence="2 3">LIM1759</strain>
    </source>
</reference>
<accession>A0A1S8KGB5</accession>
<proteinExistence type="predicted"/>
<dbReference type="InterPro" id="IPR011608">
    <property type="entry name" value="PRD"/>
</dbReference>
<dbReference type="Gene3D" id="1.10.1790.10">
    <property type="entry name" value="PRD domain"/>
    <property type="match status" value="1"/>
</dbReference>
<dbReference type="Proteomes" id="UP000191171">
    <property type="component" value="Unassembled WGS sequence"/>
</dbReference>
<gene>
    <name evidence="2" type="ORF">B1P95_16925</name>
</gene>
<evidence type="ECO:0000313" key="2">
    <source>
        <dbReference type="EMBL" id="OOL78633.1"/>
    </source>
</evidence>